<evidence type="ECO:0000256" key="2">
    <source>
        <dbReference type="ARBA" id="ARBA00022692"/>
    </source>
</evidence>
<evidence type="ECO:0000256" key="4">
    <source>
        <dbReference type="ARBA" id="ARBA00023136"/>
    </source>
</evidence>
<dbReference type="PANTHER" id="PTHR10924">
    <property type="entry name" value="MAJOR FACILITATOR SUPERFAMILY PROTEIN-RELATED"/>
    <property type="match status" value="1"/>
</dbReference>
<organism evidence="7 8">
    <name type="scientific">Paecilomyces lecythidis</name>
    <dbReference type="NCBI Taxonomy" id="3004212"/>
    <lineage>
        <taxon>Eukaryota</taxon>
        <taxon>Fungi</taxon>
        <taxon>Dikarya</taxon>
        <taxon>Ascomycota</taxon>
        <taxon>Pezizomycotina</taxon>
        <taxon>Eurotiomycetes</taxon>
        <taxon>Eurotiomycetidae</taxon>
        <taxon>Eurotiales</taxon>
        <taxon>Thermoascaceae</taxon>
        <taxon>Paecilomyces</taxon>
    </lineage>
</organism>
<feature type="transmembrane region" description="Helical" evidence="6">
    <location>
        <begin position="90"/>
        <end position="112"/>
    </location>
</feature>
<feature type="region of interest" description="Disordered" evidence="5">
    <location>
        <begin position="464"/>
        <end position="514"/>
    </location>
</feature>
<feature type="transmembrane region" description="Helical" evidence="6">
    <location>
        <begin position="336"/>
        <end position="353"/>
    </location>
</feature>
<feature type="transmembrane region" description="Helical" evidence="6">
    <location>
        <begin position="265"/>
        <end position="284"/>
    </location>
</feature>
<feature type="region of interest" description="Disordered" evidence="5">
    <location>
        <begin position="1"/>
        <end position="33"/>
    </location>
</feature>
<name>A0ABR3X5Q5_9EURO</name>
<feature type="compositionally biased region" description="Low complexity" evidence="5">
    <location>
        <begin position="470"/>
        <end position="481"/>
    </location>
</feature>
<protein>
    <submittedName>
        <fullName evidence="7">Uncharacterized protein</fullName>
    </submittedName>
</protein>
<feature type="transmembrane region" description="Helical" evidence="6">
    <location>
        <begin position="433"/>
        <end position="453"/>
    </location>
</feature>
<comment type="subcellular location">
    <subcellularLocation>
        <location evidence="1">Membrane</location>
        <topology evidence="1">Multi-pass membrane protein</topology>
    </subcellularLocation>
</comment>
<accession>A0ABR3X5Q5</accession>
<evidence type="ECO:0000256" key="5">
    <source>
        <dbReference type="SAM" id="MobiDB-lite"/>
    </source>
</evidence>
<keyword evidence="3 6" id="KW-1133">Transmembrane helix</keyword>
<feature type="transmembrane region" description="Helical" evidence="6">
    <location>
        <begin position="52"/>
        <end position="70"/>
    </location>
</feature>
<feature type="transmembrane region" description="Helical" evidence="6">
    <location>
        <begin position="359"/>
        <end position="382"/>
    </location>
</feature>
<evidence type="ECO:0000256" key="6">
    <source>
        <dbReference type="SAM" id="Phobius"/>
    </source>
</evidence>
<evidence type="ECO:0000256" key="1">
    <source>
        <dbReference type="ARBA" id="ARBA00004141"/>
    </source>
</evidence>
<comment type="caution">
    <text evidence="7">The sequence shown here is derived from an EMBL/GenBank/DDBJ whole genome shotgun (WGS) entry which is preliminary data.</text>
</comment>
<dbReference type="Gene3D" id="1.20.1250.20">
    <property type="entry name" value="MFS general substrate transporter like domains"/>
    <property type="match status" value="1"/>
</dbReference>
<feature type="compositionally biased region" description="Polar residues" evidence="5">
    <location>
        <begin position="20"/>
        <end position="30"/>
    </location>
</feature>
<feature type="transmembrane region" description="Helical" evidence="6">
    <location>
        <begin position="119"/>
        <end position="138"/>
    </location>
</feature>
<feature type="transmembrane region" description="Helical" evidence="6">
    <location>
        <begin position="144"/>
        <end position="164"/>
    </location>
</feature>
<proteinExistence type="predicted"/>
<dbReference type="Pfam" id="PF07690">
    <property type="entry name" value="MFS_1"/>
    <property type="match status" value="1"/>
</dbReference>
<feature type="transmembrane region" description="Helical" evidence="6">
    <location>
        <begin position="394"/>
        <end position="413"/>
    </location>
</feature>
<evidence type="ECO:0000313" key="8">
    <source>
        <dbReference type="Proteomes" id="UP001583193"/>
    </source>
</evidence>
<keyword evidence="2 6" id="KW-0812">Transmembrane</keyword>
<gene>
    <name evidence="7" type="ORF">Plec18167_007320</name>
</gene>
<dbReference type="SUPFAM" id="SSF103473">
    <property type="entry name" value="MFS general substrate transporter"/>
    <property type="match status" value="1"/>
</dbReference>
<feature type="compositionally biased region" description="Polar residues" evidence="5">
    <location>
        <begin position="482"/>
        <end position="492"/>
    </location>
</feature>
<keyword evidence="4 6" id="KW-0472">Membrane</keyword>
<feature type="transmembrane region" description="Helical" evidence="6">
    <location>
        <begin position="304"/>
        <end position="324"/>
    </location>
</feature>
<keyword evidence="8" id="KW-1185">Reference proteome</keyword>
<reference evidence="7 8" key="1">
    <citation type="journal article" date="2024" name="IMA Fungus">
        <title>IMA Genome - F19 : A genome assembly and annotation guide to empower mycologists, including annotated draft genome sequences of Ceratocystis pirilliformis, Diaporthe australafricana, Fusarium ophioides, Paecilomyces lecythidis, and Sporothrix stenoceras.</title>
        <authorList>
            <person name="Aylward J."/>
            <person name="Wilson A.M."/>
            <person name="Visagie C.M."/>
            <person name="Spraker J."/>
            <person name="Barnes I."/>
            <person name="Buitendag C."/>
            <person name="Ceriani C."/>
            <person name="Del Mar Angel L."/>
            <person name="du Plessis D."/>
            <person name="Fuchs T."/>
            <person name="Gasser K."/>
            <person name="Kramer D."/>
            <person name="Li W."/>
            <person name="Munsamy K."/>
            <person name="Piso A."/>
            <person name="Price J.L."/>
            <person name="Sonnekus B."/>
            <person name="Thomas C."/>
            <person name="van der Nest A."/>
            <person name="van Dijk A."/>
            <person name="van Heerden A."/>
            <person name="van Vuuren N."/>
            <person name="Yilmaz N."/>
            <person name="Duong T.A."/>
            <person name="van der Merwe N.A."/>
            <person name="Wingfield M.J."/>
            <person name="Wingfield B.D."/>
        </authorList>
    </citation>
    <scope>NUCLEOTIDE SEQUENCE [LARGE SCALE GENOMIC DNA]</scope>
    <source>
        <strain evidence="7 8">CMW 18167</strain>
    </source>
</reference>
<evidence type="ECO:0000313" key="7">
    <source>
        <dbReference type="EMBL" id="KAL1871012.1"/>
    </source>
</evidence>
<dbReference type="Proteomes" id="UP001583193">
    <property type="component" value="Unassembled WGS sequence"/>
</dbReference>
<dbReference type="EMBL" id="JAVDPF010000029">
    <property type="protein sequence ID" value="KAL1871012.1"/>
    <property type="molecule type" value="Genomic_DNA"/>
</dbReference>
<dbReference type="PANTHER" id="PTHR10924:SF6">
    <property type="entry name" value="SOLUTE CARRIER FAMILY 49 MEMBER A3"/>
    <property type="match status" value="1"/>
</dbReference>
<dbReference type="InterPro" id="IPR049680">
    <property type="entry name" value="FLVCR1-2_SLC49-like"/>
</dbReference>
<dbReference type="InterPro" id="IPR011701">
    <property type="entry name" value="MFS"/>
</dbReference>
<evidence type="ECO:0000256" key="3">
    <source>
        <dbReference type="ARBA" id="ARBA00022989"/>
    </source>
</evidence>
<sequence length="514" mass="55350">MRSPATVEETVSIRQDSDTADMTQRANSESNLRDEERGVAVAGEYRVYKRRFLGLIQLVLLNIVVSWDWLTFSAISTTSAEYFQVSEGAINWMSTAFLFAFCFVSPITIFTLNKGGPKPAILATSALILVGNWIRYAGTKANGGIFGLAMLGQILIGFAQPFCLSAPTRYSDLWFSDHGRTSATALATLANPLGAAIGQLVDSAWATKPSDVPNMVLYISIISTIATVPSIFLPAAPPTPPSASSQATASRGPLRKEMSQLFRTVEFYLIFVPFSVYVGFFNSVSSLLNQILSPYHFSETDAGIAGGILIIVGLIASAIVSPLTDRFKHYLGTIKILIPIVAASYIGLIFAPSSPAGIAPSYVVCAILGASSFSLLPVTLEYLVEITYPFSPEIGSTICWTGGQLLGAIFIIIQDALKAPSDAHPPYSMRNALIFSAVISTVVVPLPLSLGLFGRKVRRRRLEADRGTYNNNDNHNHTIITGDNNGESSSSDANREEIITSPATVNKPDDENGR</sequence>
<dbReference type="InterPro" id="IPR036259">
    <property type="entry name" value="MFS_trans_sf"/>
</dbReference>